<gene>
    <name evidence="12" type="ORF">BJ878DRAFT_499960</name>
</gene>
<dbReference type="AlphaFoldDB" id="A0A9P7Z5K4"/>
<keyword evidence="5" id="KW-0256">Endoplasmic reticulum</keyword>
<evidence type="ECO:0000256" key="1">
    <source>
        <dbReference type="ARBA" id="ARBA00004163"/>
    </source>
</evidence>
<keyword evidence="7" id="KW-0653">Protein transport</keyword>
<dbReference type="PANTHER" id="PTHR13050:SF7">
    <property type="entry name" value="VESICLE TRANSPORT PROTEIN USE1"/>
    <property type="match status" value="1"/>
</dbReference>
<evidence type="ECO:0000256" key="4">
    <source>
        <dbReference type="ARBA" id="ARBA00022692"/>
    </source>
</evidence>
<feature type="transmembrane region" description="Helical" evidence="11">
    <location>
        <begin position="281"/>
        <end position="305"/>
    </location>
</feature>
<proteinExistence type="inferred from homology"/>
<evidence type="ECO:0000256" key="3">
    <source>
        <dbReference type="ARBA" id="ARBA00022448"/>
    </source>
</evidence>
<evidence type="ECO:0008006" key="14">
    <source>
        <dbReference type="Google" id="ProtNLM"/>
    </source>
</evidence>
<evidence type="ECO:0000256" key="8">
    <source>
        <dbReference type="ARBA" id="ARBA00022989"/>
    </source>
</evidence>
<evidence type="ECO:0000256" key="6">
    <source>
        <dbReference type="ARBA" id="ARBA00022892"/>
    </source>
</evidence>
<evidence type="ECO:0000256" key="7">
    <source>
        <dbReference type="ARBA" id="ARBA00022927"/>
    </source>
</evidence>
<evidence type="ECO:0000313" key="13">
    <source>
        <dbReference type="Proteomes" id="UP000887226"/>
    </source>
</evidence>
<keyword evidence="4 11" id="KW-0812">Transmembrane</keyword>
<dbReference type="GO" id="GO:0005789">
    <property type="term" value="C:endoplasmic reticulum membrane"/>
    <property type="evidence" value="ECO:0007669"/>
    <property type="project" value="UniProtKB-SubCell"/>
</dbReference>
<evidence type="ECO:0000313" key="12">
    <source>
        <dbReference type="EMBL" id="KAG9245767.1"/>
    </source>
</evidence>
<feature type="region of interest" description="Disordered" evidence="10">
    <location>
        <begin position="107"/>
        <end position="182"/>
    </location>
</feature>
<reference evidence="12" key="1">
    <citation type="journal article" date="2021" name="IMA Fungus">
        <title>Genomic characterization of three marine fungi, including Emericellopsis atlantica sp. nov. with signatures of a generalist lifestyle and marine biomass degradation.</title>
        <authorList>
            <person name="Hagestad O.C."/>
            <person name="Hou L."/>
            <person name="Andersen J.H."/>
            <person name="Hansen E.H."/>
            <person name="Altermark B."/>
            <person name="Li C."/>
            <person name="Kuhnert E."/>
            <person name="Cox R.J."/>
            <person name="Crous P.W."/>
            <person name="Spatafora J.W."/>
            <person name="Lail K."/>
            <person name="Amirebrahimi M."/>
            <person name="Lipzen A."/>
            <person name="Pangilinan J."/>
            <person name="Andreopoulos W."/>
            <person name="Hayes R.D."/>
            <person name="Ng V."/>
            <person name="Grigoriev I.V."/>
            <person name="Jackson S.A."/>
            <person name="Sutton T.D.S."/>
            <person name="Dobson A.D.W."/>
            <person name="Rama T."/>
        </authorList>
    </citation>
    <scope>NUCLEOTIDE SEQUENCE</scope>
    <source>
        <strain evidence="12">TRa3180A</strain>
    </source>
</reference>
<dbReference type="EMBL" id="MU253831">
    <property type="protein sequence ID" value="KAG9245767.1"/>
    <property type="molecule type" value="Genomic_DNA"/>
</dbReference>
<comment type="subcellular location">
    <subcellularLocation>
        <location evidence="1">Endoplasmic reticulum membrane</location>
        <topology evidence="1">Single-pass type IV membrane protein</topology>
    </subcellularLocation>
</comment>
<accession>A0A9P7Z5K4</accession>
<keyword evidence="8 11" id="KW-1133">Transmembrane helix</keyword>
<keyword evidence="9 11" id="KW-0472">Membrane</keyword>
<sequence length="310" mass="34758">MTRTASTASSSATGTATNLERLLQRLQFLLVSPDVQTEELLRTSKNERQKVAENIAYSCELLLELEQDASAIRILSRKQDAQSMLVKQRQEFAMLSERLQELNELGEHGLDMDGDSDGEDLLGEDTPDESMETDEGRTPPGTASMSECERRSIGMFEPAEDDTASIPPAPEPEPSTKIESSTLRHRRDALFNTPVQTTALESRTQEQLMTHNRSEQEEITTSMLSMATELKQRSRAFAAALAGEKEVLERAAKGLESNELGMETAQRKMGFLSTYTEGRGWLVRLMIYPMIVGLWLLALMIVFMFPKLRF</sequence>
<evidence type="ECO:0000256" key="2">
    <source>
        <dbReference type="ARBA" id="ARBA00007891"/>
    </source>
</evidence>
<dbReference type="GO" id="GO:0005484">
    <property type="term" value="F:SNAP receptor activity"/>
    <property type="evidence" value="ECO:0007669"/>
    <property type="project" value="TreeGrafter"/>
</dbReference>
<evidence type="ECO:0000256" key="10">
    <source>
        <dbReference type="SAM" id="MobiDB-lite"/>
    </source>
</evidence>
<dbReference type="GO" id="GO:0006890">
    <property type="term" value="P:retrograde vesicle-mediated transport, Golgi to endoplasmic reticulum"/>
    <property type="evidence" value="ECO:0007669"/>
    <property type="project" value="TreeGrafter"/>
</dbReference>
<comment type="similarity">
    <text evidence="2">Belongs to the USE1 family.</text>
</comment>
<dbReference type="InterPro" id="IPR019150">
    <property type="entry name" value="Vesicle_transport_protein_Use1"/>
</dbReference>
<evidence type="ECO:0000256" key="5">
    <source>
        <dbReference type="ARBA" id="ARBA00022824"/>
    </source>
</evidence>
<name>A0A9P7Z5K4_9HELO</name>
<keyword evidence="3" id="KW-0813">Transport</keyword>
<dbReference type="Proteomes" id="UP000887226">
    <property type="component" value="Unassembled WGS sequence"/>
</dbReference>
<organism evidence="12 13">
    <name type="scientific">Calycina marina</name>
    <dbReference type="NCBI Taxonomy" id="1763456"/>
    <lineage>
        <taxon>Eukaryota</taxon>
        <taxon>Fungi</taxon>
        <taxon>Dikarya</taxon>
        <taxon>Ascomycota</taxon>
        <taxon>Pezizomycotina</taxon>
        <taxon>Leotiomycetes</taxon>
        <taxon>Helotiales</taxon>
        <taxon>Pezizellaceae</taxon>
        <taxon>Calycina</taxon>
    </lineage>
</organism>
<keyword evidence="13" id="KW-1185">Reference proteome</keyword>
<dbReference type="OrthoDB" id="3231855at2759"/>
<protein>
    <recommendedName>
        <fullName evidence="14">Synaptobrevin</fullName>
    </recommendedName>
</protein>
<comment type="caution">
    <text evidence="12">The sequence shown here is derived from an EMBL/GenBank/DDBJ whole genome shotgun (WGS) entry which is preliminary data.</text>
</comment>
<keyword evidence="6" id="KW-0931">ER-Golgi transport</keyword>
<dbReference type="GO" id="GO:0031201">
    <property type="term" value="C:SNARE complex"/>
    <property type="evidence" value="ECO:0007669"/>
    <property type="project" value="TreeGrafter"/>
</dbReference>
<evidence type="ECO:0000256" key="9">
    <source>
        <dbReference type="ARBA" id="ARBA00023136"/>
    </source>
</evidence>
<feature type="compositionally biased region" description="Acidic residues" evidence="10">
    <location>
        <begin position="112"/>
        <end position="133"/>
    </location>
</feature>
<dbReference type="GO" id="GO:0015031">
    <property type="term" value="P:protein transport"/>
    <property type="evidence" value="ECO:0007669"/>
    <property type="project" value="UniProtKB-KW"/>
</dbReference>
<dbReference type="PANTHER" id="PTHR13050">
    <property type="entry name" value="USE1-LIKE PROTEIN"/>
    <property type="match status" value="1"/>
</dbReference>
<evidence type="ECO:0000256" key="11">
    <source>
        <dbReference type="SAM" id="Phobius"/>
    </source>
</evidence>